<evidence type="ECO:0000313" key="3">
    <source>
        <dbReference type="Proteomes" id="UP000235145"/>
    </source>
</evidence>
<feature type="transmembrane region" description="Helical" evidence="1">
    <location>
        <begin position="85"/>
        <end position="108"/>
    </location>
</feature>
<evidence type="ECO:0000256" key="1">
    <source>
        <dbReference type="SAM" id="Phobius"/>
    </source>
</evidence>
<sequence length="109" mass="12130">MSNTRSCRSLDDLSLEILSRIFVVLGSESAKDIVSAKLFGGDPQVFRTACIDMIEGMGPKNQNADSFIHTCALHNNIEAMFRQGIVCIFSLIICNLYHLLMLCVIDVIY</sequence>
<accession>A0A9R1W8J5</accession>
<dbReference type="Proteomes" id="UP000235145">
    <property type="component" value="Unassembled WGS sequence"/>
</dbReference>
<proteinExistence type="predicted"/>
<evidence type="ECO:0000313" key="2">
    <source>
        <dbReference type="EMBL" id="KAJ0220531.1"/>
    </source>
</evidence>
<keyword evidence="1" id="KW-0812">Transmembrane</keyword>
<name>A0A9R1W8J5_LACSA</name>
<reference evidence="2 3" key="1">
    <citation type="journal article" date="2017" name="Nat. Commun.">
        <title>Genome assembly with in vitro proximity ligation data and whole-genome triplication in lettuce.</title>
        <authorList>
            <person name="Reyes-Chin-Wo S."/>
            <person name="Wang Z."/>
            <person name="Yang X."/>
            <person name="Kozik A."/>
            <person name="Arikit S."/>
            <person name="Song C."/>
            <person name="Xia L."/>
            <person name="Froenicke L."/>
            <person name="Lavelle D.O."/>
            <person name="Truco M.J."/>
            <person name="Xia R."/>
            <person name="Zhu S."/>
            <person name="Xu C."/>
            <person name="Xu H."/>
            <person name="Xu X."/>
            <person name="Cox K."/>
            <person name="Korf I."/>
            <person name="Meyers B.C."/>
            <person name="Michelmore R.W."/>
        </authorList>
    </citation>
    <scope>NUCLEOTIDE SEQUENCE [LARGE SCALE GENOMIC DNA]</scope>
    <source>
        <strain evidence="3">cv. Salinas</strain>
        <tissue evidence="2">Seedlings</tissue>
    </source>
</reference>
<comment type="caution">
    <text evidence="2">The sequence shown here is derived from an EMBL/GenBank/DDBJ whole genome shotgun (WGS) entry which is preliminary data.</text>
</comment>
<organism evidence="2 3">
    <name type="scientific">Lactuca sativa</name>
    <name type="common">Garden lettuce</name>
    <dbReference type="NCBI Taxonomy" id="4236"/>
    <lineage>
        <taxon>Eukaryota</taxon>
        <taxon>Viridiplantae</taxon>
        <taxon>Streptophyta</taxon>
        <taxon>Embryophyta</taxon>
        <taxon>Tracheophyta</taxon>
        <taxon>Spermatophyta</taxon>
        <taxon>Magnoliopsida</taxon>
        <taxon>eudicotyledons</taxon>
        <taxon>Gunneridae</taxon>
        <taxon>Pentapetalae</taxon>
        <taxon>asterids</taxon>
        <taxon>campanulids</taxon>
        <taxon>Asterales</taxon>
        <taxon>Asteraceae</taxon>
        <taxon>Cichorioideae</taxon>
        <taxon>Cichorieae</taxon>
        <taxon>Lactucinae</taxon>
        <taxon>Lactuca</taxon>
    </lineage>
</organism>
<protein>
    <submittedName>
        <fullName evidence="2">Uncharacterized protein</fullName>
    </submittedName>
</protein>
<keyword evidence="3" id="KW-1185">Reference proteome</keyword>
<keyword evidence="1" id="KW-0472">Membrane</keyword>
<gene>
    <name evidence="2" type="ORF">LSAT_V11C200077850</name>
</gene>
<keyword evidence="1" id="KW-1133">Transmembrane helix</keyword>
<dbReference type="EMBL" id="NBSK02000002">
    <property type="protein sequence ID" value="KAJ0220531.1"/>
    <property type="molecule type" value="Genomic_DNA"/>
</dbReference>
<dbReference type="AlphaFoldDB" id="A0A9R1W8J5"/>